<comment type="caution">
    <text evidence="1">The sequence shown here is derived from an EMBL/GenBank/DDBJ whole genome shotgun (WGS) entry which is preliminary data.</text>
</comment>
<accession>A0ABV0SEI9</accession>
<keyword evidence="2" id="KW-1185">Reference proteome</keyword>
<evidence type="ECO:0000313" key="2">
    <source>
        <dbReference type="Proteomes" id="UP001434883"/>
    </source>
</evidence>
<proteinExistence type="predicted"/>
<reference evidence="1 2" key="1">
    <citation type="submission" date="2021-06" db="EMBL/GenBank/DDBJ databases">
        <authorList>
            <person name="Palmer J.M."/>
        </authorList>
    </citation>
    <scope>NUCLEOTIDE SEQUENCE [LARGE SCALE GENOMIC DNA]</scope>
    <source>
        <strain evidence="1 2">XC_2019</strain>
        <tissue evidence="1">Muscle</tissue>
    </source>
</reference>
<dbReference type="Proteomes" id="UP001434883">
    <property type="component" value="Unassembled WGS sequence"/>
</dbReference>
<sequence>MSFLTFYDAKSTYGPDITRKNSKVIPNVRDLFENLILLRAPIVHTGFCLLNRGAGKLSINQSLDVVSNWSLLICVSNRLSKHPAHMCNLFFEKKITHLHL</sequence>
<evidence type="ECO:0000313" key="1">
    <source>
        <dbReference type="EMBL" id="MEQ2218970.1"/>
    </source>
</evidence>
<gene>
    <name evidence="1" type="ORF">XENOCAPTIV_010699</name>
</gene>
<organism evidence="1 2">
    <name type="scientific">Xenoophorus captivus</name>
    <dbReference type="NCBI Taxonomy" id="1517983"/>
    <lineage>
        <taxon>Eukaryota</taxon>
        <taxon>Metazoa</taxon>
        <taxon>Chordata</taxon>
        <taxon>Craniata</taxon>
        <taxon>Vertebrata</taxon>
        <taxon>Euteleostomi</taxon>
        <taxon>Actinopterygii</taxon>
        <taxon>Neopterygii</taxon>
        <taxon>Teleostei</taxon>
        <taxon>Neoteleostei</taxon>
        <taxon>Acanthomorphata</taxon>
        <taxon>Ovalentaria</taxon>
        <taxon>Atherinomorphae</taxon>
        <taxon>Cyprinodontiformes</taxon>
        <taxon>Goodeidae</taxon>
        <taxon>Xenoophorus</taxon>
    </lineage>
</organism>
<protein>
    <submittedName>
        <fullName evidence="1">Uncharacterized protein</fullName>
    </submittedName>
</protein>
<name>A0ABV0SEI9_9TELE</name>
<dbReference type="EMBL" id="JAHRIN010077947">
    <property type="protein sequence ID" value="MEQ2218970.1"/>
    <property type="molecule type" value="Genomic_DNA"/>
</dbReference>